<dbReference type="AlphaFoldDB" id="A0A7W9YKE9"/>
<accession>A0A7W9YKE9</accession>
<evidence type="ECO:0000313" key="3">
    <source>
        <dbReference type="Proteomes" id="UP000546642"/>
    </source>
</evidence>
<dbReference type="RefSeq" id="WP_184077442.1">
    <property type="nucleotide sequence ID" value="NZ_JACHDS010000001.1"/>
</dbReference>
<organism evidence="2 3">
    <name type="scientific">Nocardiopsis mwathae</name>
    <dbReference type="NCBI Taxonomy" id="1472723"/>
    <lineage>
        <taxon>Bacteria</taxon>
        <taxon>Bacillati</taxon>
        <taxon>Actinomycetota</taxon>
        <taxon>Actinomycetes</taxon>
        <taxon>Streptosporangiales</taxon>
        <taxon>Nocardiopsidaceae</taxon>
        <taxon>Nocardiopsis</taxon>
    </lineage>
</organism>
<evidence type="ECO:0000256" key="1">
    <source>
        <dbReference type="SAM" id="MobiDB-lite"/>
    </source>
</evidence>
<dbReference type="EMBL" id="JACHDS010000001">
    <property type="protein sequence ID" value="MBB6173815.1"/>
    <property type="molecule type" value="Genomic_DNA"/>
</dbReference>
<dbReference type="Proteomes" id="UP000546642">
    <property type="component" value="Unassembled WGS sequence"/>
</dbReference>
<comment type="caution">
    <text evidence="2">The sequence shown here is derived from an EMBL/GenBank/DDBJ whole genome shotgun (WGS) entry which is preliminary data.</text>
</comment>
<gene>
    <name evidence="2" type="ORF">HNR23_003875</name>
</gene>
<keyword evidence="3" id="KW-1185">Reference proteome</keyword>
<evidence type="ECO:0000313" key="2">
    <source>
        <dbReference type="EMBL" id="MBB6173815.1"/>
    </source>
</evidence>
<protein>
    <submittedName>
        <fullName evidence="2">Uncharacterized protein</fullName>
    </submittedName>
</protein>
<proteinExistence type="predicted"/>
<reference evidence="2 3" key="1">
    <citation type="submission" date="2020-08" db="EMBL/GenBank/DDBJ databases">
        <title>Sequencing the genomes of 1000 actinobacteria strains.</title>
        <authorList>
            <person name="Klenk H.-P."/>
        </authorList>
    </citation>
    <scope>NUCLEOTIDE SEQUENCE [LARGE SCALE GENOMIC DNA]</scope>
    <source>
        <strain evidence="2 3">DSM 46659</strain>
    </source>
</reference>
<feature type="region of interest" description="Disordered" evidence="1">
    <location>
        <begin position="55"/>
        <end position="74"/>
    </location>
</feature>
<name>A0A7W9YKE9_9ACTN</name>
<sequence length="74" mass="8459">MTTDHGAVEEWLRATYGGQYRIYRSRYHWSADPTDPGLAPIVEDLDDVDAFVRQLENPARRPPPSDRIYAGPQT</sequence>